<dbReference type="RefSeq" id="WP_005237381.1">
    <property type="nucleotide sequence ID" value="NZ_GL872323.1"/>
</dbReference>
<dbReference type="Pfam" id="PF07761">
    <property type="entry name" value="DUF1617"/>
    <property type="match status" value="1"/>
</dbReference>
<dbReference type="HOGENOM" id="CLU_144040_0_0_9"/>
<dbReference type="EMBL" id="AEWT01000031">
    <property type="protein sequence ID" value="EGC68136.1"/>
    <property type="molecule type" value="Genomic_DNA"/>
</dbReference>
<dbReference type="AlphaFoldDB" id="F0EPB1"/>
<gene>
    <name evidence="1" type="ORF">HMPREF9087_3253</name>
</gene>
<reference evidence="1 2" key="1">
    <citation type="submission" date="2011-01" db="EMBL/GenBank/DDBJ databases">
        <authorList>
            <person name="Muzny D."/>
            <person name="Qin X."/>
            <person name="Deng J."/>
            <person name="Jiang H."/>
            <person name="Liu Y."/>
            <person name="Qu J."/>
            <person name="Song X.-Z."/>
            <person name="Zhang L."/>
            <person name="Thornton R."/>
            <person name="Coyle M."/>
            <person name="Francisco L."/>
            <person name="Jackson L."/>
            <person name="Javaid M."/>
            <person name="Korchina V."/>
            <person name="Kovar C."/>
            <person name="Mata R."/>
            <person name="Mathew T."/>
            <person name="Ngo R."/>
            <person name="Nguyen L."/>
            <person name="Nguyen N."/>
            <person name="Okwuonu G."/>
            <person name="Ongeri F."/>
            <person name="Pham C."/>
            <person name="Simmons D."/>
            <person name="Wilczek-Boney K."/>
            <person name="Hale W."/>
            <person name="Jakkamsetti A."/>
            <person name="Pham P."/>
            <person name="Ruth R."/>
            <person name="San Lucas F."/>
            <person name="Warren J."/>
            <person name="Zhang J."/>
            <person name="Zhao Z."/>
            <person name="Zhou C."/>
            <person name="Zhu D."/>
            <person name="Lee S."/>
            <person name="Bess C."/>
            <person name="Blankenburg K."/>
            <person name="Forbes L."/>
            <person name="Fu Q."/>
            <person name="Gubbala S."/>
            <person name="Hirani K."/>
            <person name="Jayaseelan J.C."/>
            <person name="Lara F."/>
            <person name="Munidasa M."/>
            <person name="Palculict T."/>
            <person name="Patil S."/>
            <person name="Pu L.-L."/>
            <person name="Saada N."/>
            <person name="Tang L."/>
            <person name="Weissenberger G."/>
            <person name="Zhu Y."/>
            <person name="Hemphill L."/>
            <person name="Shang Y."/>
            <person name="Youmans B."/>
            <person name="Ayvaz T."/>
            <person name="Ross M."/>
            <person name="Santibanez J."/>
            <person name="Aqrawi P."/>
            <person name="Gross S."/>
            <person name="Joshi V."/>
            <person name="Fowler G."/>
            <person name="Nazareth L."/>
            <person name="Reid J."/>
            <person name="Worley K."/>
            <person name="Petrosino J."/>
            <person name="Highlander S."/>
            <person name="Gibbs R."/>
        </authorList>
    </citation>
    <scope>NUCLEOTIDE SEQUENCE [LARGE SCALE GENOMIC DNA]</scope>
    <source>
        <strain evidence="1 2">ATCC 12755</strain>
    </source>
</reference>
<comment type="caution">
    <text evidence="1">The sequence shown here is derived from an EMBL/GenBank/DDBJ whole genome shotgun (WGS) entry which is preliminary data.</text>
</comment>
<sequence>MKITLKNSELVPAINFLEGMTLKANKDSRHRTKLVKRIREAFKELSDEEKALMEKFSLLNENGQLKDGEDQDSKDVAGFNKEQAILMEEEVVIEGGMYVRNFDEIPRILEDYDGMLSGKDAEVYDRLLDEFEKKDAD</sequence>
<evidence type="ECO:0000313" key="2">
    <source>
        <dbReference type="Proteomes" id="UP000004835"/>
    </source>
</evidence>
<accession>F0EPB1</accession>
<dbReference type="Proteomes" id="UP000004835">
    <property type="component" value="Unassembled WGS sequence"/>
</dbReference>
<dbReference type="InterPro" id="IPR011675">
    <property type="entry name" value="DUF1617"/>
</dbReference>
<evidence type="ECO:0000313" key="1">
    <source>
        <dbReference type="EMBL" id="EGC68136.1"/>
    </source>
</evidence>
<organism evidence="1 2">
    <name type="scientific">Enterococcus casseliflavus ATCC 12755</name>
    <dbReference type="NCBI Taxonomy" id="888066"/>
    <lineage>
        <taxon>Bacteria</taxon>
        <taxon>Bacillati</taxon>
        <taxon>Bacillota</taxon>
        <taxon>Bacilli</taxon>
        <taxon>Lactobacillales</taxon>
        <taxon>Enterococcaceae</taxon>
        <taxon>Enterococcus</taxon>
    </lineage>
</organism>
<protein>
    <submittedName>
        <fullName evidence="1">Uncharacterized protein</fullName>
    </submittedName>
</protein>
<proteinExistence type="predicted"/>
<name>F0EPB1_ENTCA</name>